<keyword evidence="1" id="KW-0812">Transmembrane</keyword>
<evidence type="ECO:0008006" key="4">
    <source>
        <dbReference type="Google" id="ProtNLM"/>
    </source>
</evidence>
<proteinExistence type="predicted"/>
<dbReference type="InterPro" id="IPR007403">
    <property type="entry name" value="DUF456"/>
</dbReference>
<organism evidence="2 3">
    <name type="scientific">Motilibacter rhizosphaerae</name>
    <dbReference type="NCBI Taxonomy" id="598652"/>
    <lineage>
        <taxon>Bacteria</taxon>
        <taxon>Bacillati</taxon>
        <taxon>Actinomycetota</taxon>
        <taxon>Actinomycetes</taxon>
        <taxon>Motilibacterales</taxon>
        <taxon>Motilibacteraceae</taxon>
        <taxon>Motilibacter</taxon>
    </lineage>
</organism>
<dbReference type="Proteomes" id="UP000293638">
    <property type="component" value="Unassembled WGS sequence"/>
</dbReference>
<feature type="transmembrane region" description="Helical" evidence="1">
    <location>
        <begin position="6"/>
        <end position="33"/>
    </location>
</feature>
<evidence type="ECO:0000256" key="1">
    <source>
        <dbReference type="SAM" id="Phobius"/>
    </source>
</evidence>
<feature type="transmembrane region" description="Helical" evidence="1">
    <location>
        <begin position="45"/>
        <end position="63"/>
    </location>
</feature>
<gene>
    <name evidence="2" type="ORF">EV189_3402</name>
</gene>
<keyword evidence="1" id="KW-0472">Membrane</keyword>
<dbReference type="EMBL" id="SGXD01000004">
    <property type="protein sequence ID" value="RZS83004.1"/>
    <property type="molecule type" value="Genomic_DNA"/>
</dbReference>
<accession>A0A4Q7NGT3</accession>
<keyword evidence="1" id="KW-1133">Transmembrane helix</keyword>
<sequence>MGTNGLVLTGVLLVIGVAGVLIPVVPGSLLVAVTAAVWAWQEHRAGAWVAFVLMLVLLAAGTVGKYAVPGRAVAGTGAPRSTVVVGAVCAVAGFFLVPFVGVPLGFVVGVFVAELARLRAARAAWRTTWSTLTGIGLGMLVELGAASLALTVWVAAVLVLHA</sequence>
<dbReference type="Pfam" id="PF04306">
    <property type="entry name" value="DUF456"/>
    <property type="match status" value="1"/>
</dbReference>
<protein>
    <recommendedName>
        <fullName evidence="4">DUF456 domain-containing protein</fullName>
    </recommendedName>
</protein>
<feature type="transmembrane region" description="Helical" evidence="1">
    <location>
        <begin position="83"/>
        <end position="113"/>
    </location>
</feature>
<feature type="transmembrane region" description="Helical" evidence="1">
    <location>
        <begin position="134"/>
        <end position="160"/>
    </location>
</feature>
<dbReference type="AlphaFoldDB" id="A0A4Q7NGT3"/>
<reference evidence="2 3" key="1">
    <citation type="submission" date="2019-02" db="EMBL/GenBank/DDBJ databases">
        <title>Genomic Encyclopedia of Type Strains, Phase IV (KMG-IV): sequencing the most valuable type-strain genomes for metagenomic binning, comparative biology and taxonomic classification.</title>
        <authorList>
            <person name="Goeker M."/>
        </authorList>
    </citation>
    <scope>NUCLEOTIDE SEQUENCE [LARGE SCALE GENOMIC DNA]</scope>
    <source>
        <strain evidence="2 3">DSM 45622</strain>
    </source>
</reference>
<dbReference type="RefSeq" id="WP_130494103.1">
    <property type="nucleotide sequence ID" value="NZ_SGXD01000004.1"/>
</dbReference>
<name>A0A4Q7NGT3_9ACTN</name>
<comment type="caution">
    <text evidence="2">The sequence shown here is derived from an EMBL/GenBank/DDBJ whole genome shotgun (WGS) entry which is preliminary data.</text>
</comment>
<keyword evidence="3" id="KW-1185">Reference proteome</keyword>
<evidence type="ECO:0000313" key="2">
    <source>
        <dbReference type="EMBL" id="RZS83004.1"/>
    </source>
</evidence>
<evidence type="ECO:0000313" key="3">
    <source>
        <dbReference type="Proteomes" id="UP000293638"/>
    </source>
</evidence>